<keyword evidence="5" id="KW-1185">Reference proteome</keyword>
<evidence type="ECO:0000313" key="4">
    <source>
        <dbReference type="EMBL" id="ODV77927.1"/>
    </source>
</evidence>
<dbReference type="InterPro" id="IPR008927">
    <property type="entry name" value="6-PGluconate_DH-like_C_sf"/>
</dbReference>
<dbReference type="Pfam" id="PF08546">
    <property type="entry name" value="ApbA_C"/>
    <property type="match status" value="1"/>
</dbReference>
<proteinExistence type="predicted"/>
<name>A0A1E4SEJ1_9ASCO</name>
<dbReference type="STRING" id="984487.A0A1E4SEJ1"/>
<feature type="coiled-coil region" evidence="1">
    <location>
        <begin position="366"/>
        <end position="435"/>
    </location>
</feature>
<protein>
    <recommendedName>
        <fullName evidence="3">Ketopantoate reductase C-terminal domain-containing protein</fullName>
    </recommendedName>
</protein>
<feature type="region of interest" description="Disordered" evidence="2">
    <location>
        <begin position="441"/>
        <end position="488"/>
    </location>
</feature>
<feature type="compositionally biased region" description="Polar residues" evidence="2">
    <location>
        <begin position="475"/>
        <end position="488"/>
    </location>
</feature>
<feature type="compositionally biased region" description="Polar residues" evidence="2">
    <location>
        <begin position="629"/>
        <end position="646"/>
    </location>
</feature>
<dbReference type="GO" id="GO:0005737">
    <property type="term" value="C:cytoplasm"/>
    <property type="evidence" value="ECO:0007669"/>
    <property type="project" value="TreeGrafter"/>
</dbReference>
<sequence>MLLVGTSPNLAFYAWRLSSLTTPMVVNPSLDPAAPVTFTSPSLAPRTTSFHPQIYPSIKATPPSSHDIVIIAASSLQDFQTTCTDLVPLVTENTLIIVESSGYINLEPFVQMSFPPKLRNIYVASIMNESDVRITGRNSFHHSLRNSGDSRIYLGTTMASSKDTSRNIGFQKMFQMLQSVLEDSQGAISLLRSVNPKEFMTYQWKLALPRIAFWSLSIIFESEFPEKLATQILCKPLISGIINECFKIIKKMDCKLVKGSESEANILRGQLENFPVTKNNADFMNSNSLLYNFSNGYDLEVDLLLLQPILLGDDNSIRTPYLENLYSMLCQYVKVNDGKSIFFEKKDGQKKTSKDSAHASAVNKDLADKMQQLKLLNGNIADKTQEIKAYDSNLKQQQVVKIELENTIVQNEIKLQELSKQVKEAERSLNAVQMTHASKLKELDTLQNSKPATPPTVKPQETRNTASVSPPRIRNSVQKNRESVQPNDNLEDLADIAMYGANLNSDSSSKSKTASSRSTPQVRDNSFSPVVQQQAPQSLHSGSQGGSQHSSQQDFSSQGVKGYVPNGPQQNGYLQNDDSQFQSNQNYPQPHQQGQNPNSYYRGQTSLGHQPAQSYSDDQGAYPSAPENFVNTQAAQRQYHPSQYPNAPQHAPVGYQQSPIEQLPPHGLPSNGLPSGQFPPNLRGSGSIVSNVNRYQQYQNGMNPNGPIGQSGPQAPGGYQGHRQRVSSGPQSVHSSYYEGANGFNQPVSFNNAAPIDPMVEQRFKNNPKRSNRRSAFPQMNGNLDGLDMGGRGGMPMSGSITNQQKHKSMSQLPPANFGHMMQRKSMNNSNNLVIPPLNGSSSQNFLQPPVMNDSNASSNSSTNSNDTPKTSNSGDHNEVSISIPVPQVDAKPLGTIGPQASLTPEKKKRGFFGKKK</sequence>
<dbReference type="Gene3D" id="1.10.1040.10">
    <property type="entry name" value="N-(1-d-carboxylethyl)-l-norvaline Dehydrogenase, domain 2"/>
    <property type="match status" value="1"/>
</dbReference>
<feature type="compositionally biased region" description="Low complexity" evidence="2">
    <location>
        <begin position="575"/>
        <end position="586"/>
    </location>
</feature>
<dbReference type="OrthoDB" id="5302359at2759"/>
<feature type="compositionally biased region" description="Polar residues" evidence="2">
    <location>
        <begin position="726"/>
        <end position="735"/>
    </location>
</feature>
<dbReference type="InterPro" id="IPR051402">
    <property type="entry name" value="KPR-Related"/>
</dbReference>
<feature type="compositionally biased region" description="Basic residues" evidence="2">
    <location>
        <begin position="907"/>
        <end position="917"/>
    </location>
</feature>
<dbReference type="GeneID" id="30981049"/>
<dbReference type="PANTHER" id="PTHR21708:SF25">
    <property type="entry name" value="PROTEIN PAM1-RELATED"/>
    <property type="match status" value="1"/>
</dbReference>
<dbReference type="InterPro" id="IPR013752">
    <property type="entry name" value="KPA_reductase"/>
</dbReference>
<accession>A0A1E4SEJ1</accession>
<feature type="compositionally biased region" description="Polar residues" evidence="2">
    <location>
        <begin position="520"/>
        <end position="536"/>
    </location>
</feature>
<feature type="compositionally biased region" description="Low complexity" evidence="2">
    <location>
        <begin position="537"/>
        <end position="559"/>
    </location>
</feature>
<feature type="region of interest" description="Disordered" evidence="2">
    <location>
        <begin position="502"/>
        <end position="737"/>
    </location>
</feature>
<evidence type="ECO:0000313" key="5">
    <source>
        <dbReference type="Proteomes" id="UP000094285"/>
    </source>
</evidence>
<feature type="region of interest" description="Disordered" evidence="2">
    <location>
        <begin position="766"/>
        <end position="917"/>
    </location>
</feature>
<reference evidence="5" key="1">
    <citation type="submission" date="2016-05" db="EMBL/GenBank/DDBJ databases">
        <title>Comparative genomics of biotechnologically important yeasts.</title>
        <authorList>
            <consortium name="DOE Joint Genome Institute"/>
            <person name="Riley R."/>
            <person name="Haridas S."/>
            <person name="Wolfe K.H."/>
            <person name="Lopes M.R."/>
            <person name="Hittinger C.T."/>
            <person name="Goker M."/>
            <person name="Salamov A."/>
            <person name="Wisecaver J."/>
            <person name="Long T.M."/>
            <person name="Aerts A.L."/>
            <person name="Barry K."/>
            <person name="Choi C."/>
            <person name="Clum A."/>
            <person name="Coughlan A.Y."/>
            <person name="Deshpande S."/>
            <person name="Douglass A.P."/>
            <person name="Hanson S.J."/>
            <person name="Klenk H.-P."/>
            <person name="Labutti K."/>
            <person name="Lapidus A."/>
            <person name="Lindquist E."/>
            <person name="Lipzen A."/>
            <person name="Meier-Kolthoff J.P."/>
            <person name="Ohm R.A."/>
            <person name="Otillar R.P."/>
            <person name="Pangilinan J."/>
            <person name="Peng Y."/>
            <person name="Rokas A."/>
            <person name="Rosa C.A."/>
            <person name="Scheuner C."/>
            <person name="Sibirny A.A."/>
            <person name="Slot J.C."/>
            <person name="Stielow J.B."/>
            <person name="Sun H."/>
            <person name="Kurtzman C.P."/>
            <person name="Blackwell M."/>
            <person name="Grigoriev I.V."/>
            <person name="Jeffries T.W."/>
        </authorList>
    </citation>
    <scope>NUCLEOTIDE SEQUENCE [LARGE SCALE GENOMIC DNA]</scope>
    <source>
        <strain evidence="5">NRRL Y-17324</strain>
    </source>
</reference>
<evidence type="ECO:0000256" key="2">
    <source>
        <dbReference type="SAM" id="MobiDB-lite"/>
    </source>
</evidence>
<evidence type="ECO:0000256" key="1">
    <source>
        <dbReference type="SAM" id="Coils"/>
    </source>
</evidence>
<organism evidence="4 5">
    <name type="scientific">Suhomyces tanzawaensis NRRL Y-17324</name>
    <dbReference type="NCBI Taxonomy" id="984487"/>
    <lineage>
        <taxon>Eukaryota</taxon>
        <taxon>Fungi</taxon>
        <taxon>Dikarya</taxon>
        <taxon>Ascomycota</taxon>
        <taxon>Saccharomycotina</taxon>
        <taxon>Pichiomycetes</taxon>
        <taxon>Debaryomycetaceae</taxon>
        <taxon>Suhomyces</taxon>
    </lineage>
</organism>
<feature type="compositionally biased region" description="Low complexity" evidence="2">
    <location>
        <begin position="853"/>
        <end position="874"/>
    </location>
</feature>
<keyword evidence="1" id="KW-0175">Coiled coil</keyword>
<feature type="compositionally biased region" description="Polar residues" evidence="2">
    <location>
        <begin position="587"/>
        <end position="617"/>
    </location>
</feature>
<dbReference type="RefSeq" id="XP_020063049.1">
    <property type="nucleotide sequence ID" value="XM_020206912.1"/>
</dbReference>
<evidence type="ECO:0000259" key="3">
    <source>
        <dbReference type="Pfam" id="PF08546"/>
    </source>
</evidence>
<dbReference type="PANTHER" id="PTHR21708">
    <property type="entry name" value="PROBABLE 2-DEHYDROPANTOATE 2-REDUCTASE"/>
    <property type="match status" value="1"/>
</dbReference>
<dbReference type="Proteomes" id="UP000094285">
    <property type="component" value="Unassembled WGS sequence"/>
</dbReference>
<dbReference type="EMBL" id="KV453914">
    <property type="protein sequence ID" value="ODV77927.1"/>
    <property type="molecule type" value="Genomic_DNA"/>
</dbReference>
<dbReference type="SUPFAM" id="SSF48179">
    <property type="entry name" value="6-phosphogluconate dehydrogenase C-terminal domain-like"/>
    <property type="match status" value="1"/>
</dbReference>
<dbReference type="InterPro" id="IPR013328">
    <property type="entry name" value="6PGD_dom2"/>
</dbReference>
<dbReference type="AlphaFoldDB" id="A0A1E4SEJ1"/>
<feature type="domain" description="Ketopantoate reductase C-terminal" evidence="3">
    <location>
        <begin position="199"/>
        <end position="330"/>
    </location>
</feature>
<feature type="compositionally biased region" description="Polar residues" evidence="2">
    <location>
        <begin position="687"/>
        <end position="703"/>
    </location>
</feature>
<gene>
    <name evidence="4" type="ORF">CANTADRAFT_23044</name>
</gene>
<feature type="compositionally biased region" description="Polar residues" evidence="2">
    <location>
        <begin position="825"/>
        <end position="847"/>
    </location>
</feature>
<feature type="compositionally biased region" description="Low complexity" evidence="2">
    <location>
        <begin position="505"/>
        <end position="519"/>
    </location>
</feature>